<evidence type="ECO:0000256" key="1">
    <source>
        <dbReference type="SAM" id="MobiDB-lite"/>
    </source>
</evidence>
<comment type="caution">
    <text evidence="3">The sequence shown here is derived from an EMBL/GenBank/DDBJ whole genome shotgun (WGS) entry which is preliminary data.</text>
</comment>
<accession>A0AAD7U4Z6</accession>
<organism evidence="3 4">
    <name type="scientific">Trametes cubensis</name>
    <dbReference type="NCBI Taxonomy" id="1111947"/>
    <lineage>
        <taxon>Eukaryota</taxon>
        <taxon>Fungi</taxon>
        <taxon>Dikarya</taxon>
        <taxon>Basidiomycota</taxon>
        <taxon>Agaricomycotina</taxon>
        <taxon>Agaricomycetes</taxon>
        <taxon>Polyporales</taxon>
        <taxon>Polyporaceae</taxon>
        <taxon>Trametes</taxon>
    </lineage>
</organism>
<feature type="region of interest" description="Disordered" evidence="1">
    <location>
        <begin position="1"/>
        <end position="98"/>
    </location>
</feature>
<evidence type="ECO:0000313" key="4">
    <source>
        <dbReference type="Proteomes" id="UP001215151"/>
    </source>
</evidence>
<keyword evidence="2" id="KW-0472">Membrane</keyword>
<name>A0AAD7U4Z6_9APHY</name>
<reference evidence="3" key="1">
    <citation type="submission" date="2022-11" db="EMBL/GenBank/DDBJ databases">
        <title>Genome Sequence of Cubamyces cubensis.</title>
        <authorList>
            <person name="Buettner E."/>
        </authorList>
    </citation>
    <scope>NUCLEOTIDE SEQUENCE</scope>
    <source>
        <strain evidence="3">MPL-01</strain>
    </source>
</reference>
<keyword evidence="4" id="KW-1185">Reference proteome</keyword>
<protein>
    <submittedName>
        <fullName evidence="3">Uncharacterized protein</fullName>
    </submittedName>
</protein>
<keyword evidence="2" id="KW-0812">Transmembrane</keyword>
<feature type="compositionally biased region" description="Low complexity" evidence="1">
    <location>
        <begin position="86"/>
        <end position="98"/>
    </location>
</feature>
<gene>
    <name evidence="3" type="ORF">ONZ51_g263</name>
</gene>
<keyword evidence="2" id="KW-1133">Transmembrane helix</keyword>
<feature type="compositionally biased region" description="Pro residues" evidence="1">
    <location>
        <begin position="55"/>
        <end position="65"/>
    </location>
</feature>
<evidence type="ECO:0000313" key="3">
    <source>
        <dbReference type="EMBL" id="KAJ8501958.1"/>
    </source>
</evidence>
<feature type="transmembrane region" description="Helical" evidence="2">
    <location>
        <begin position="137"/>
        <end position="158"/>
    </location>
</feature>
<evidence type="ECO:0000256" key="2">
    <source>
        <dbReference type="SAM" id="Phobius"/>
    </source>
</evidence>
<dbReference type="AlphaFoldDB" id="A0AAD7U4Z6"/>
<dbReference type="EMBL" id="JAPEVG010000003">
    <property type="protein sequence ID" value="KAJ8501958.1"/>
    <property type="molecule type" value="Genomic_DNA"/>
</dbReference>
<dbReference type="Proteomes" id="UP001215151">
    <property type="component" value="Unassembled WGS sequence"/>
</dbReference>
<sequence length="186" mass="19212">MIDEKSSQPTATQPQVEAPPPTYNAPSGAPPQGYGPPPQAGPGYGPPQGYGAPPMGSPQPYPTQPGPFTYPQQGYGPAPVPGPGYGQPQQQFYYGAAPPGAGYPPQAAPVQHAGAQYQEQLLAMCASGNHDVQTKHGIAGIIGAIIFFPIGLLCLLVVHAYSRIESASGAAPHPNLLTFVRYALQG</sequence>
<proteinExistence type="predicted"/>